<proteinExistence type="inferred from homology"/>
<dbReference type="Pfam" id="PF04337">
    <property type="entry name" value="DUF480"/>
    <property type="match status" value="1"/>
</dbReference>
<evidence type="ECO:0000313" key="3">
    <source>
        <dbReference type="EMBL" id="AVP99625.1"/>
    </source>
</evidence>
<organism evidence="3 4">
    <name type="scientific">Ahniella affigens</name>
    <dbReference type="NCBI Taxonomy" id="2021234"/>
    <lineage>
        <taxon>Bacteria</taxon>
        <taxon>Pseudomonadati</taxon>
        <taxon>Pseudomonadota</taxon>
        <taxon>Gammaproteobacteria</taxon>
        <taxon>Lysobacterales</taxon>
        <taxon>Rhodanobacteraceae</taxon>
        <taxon>Ahniella</taxon>
    </lineage>
</organism>
<dbReference type="EMBL" id="CP027860">
    <property type="protein sequence ID" value="AVP99625.1"/>
    <property type="molecule type" value="Genomic_DNA"/>
</dbReference>
<gene>
    <name evidence="3" type="ORF">C7S18_21680</name>
</gene>
<dbReference type="RefSeq" id="WP_106893542.1">
    <property type="nucleotide sequence ID" value="NZ_CP027860.1"/>
</dbReference>
<comment type="similarity">
    <text evidence="1">Belongs to the UPF0502 family.</text>
</comment>
<evidence type="ECO:0000256" key="2">
    <source>
        <dbReference type="SAM" id="Coils"/>
    </source>
</evidence>
<keyword evidence="4" id="KW-1185">Reference proteome</keyword>
<protein>
    <submittedName>
        <fullName evidence="3">DUF480 domain-containing protein</fullName>
    </submittedName>
</protein>
<dbReference type="OrthoDB" id="9784785at2"/>
<evidence type="ECO:0000256" key="1">
    <source>
        <dbReference type="HAMAP-Rule" id="MF_01584"/>
    </source>
</evidence>
<name>A0A2P1PXR0_9GAMM</name>
<dbReference type="HAMAP" id="MF_01584">
    <property type="entry name" value="UPF0502"/>
    <property type="match status" value="1"/>
</dbReference>
<reference evidence="3 4" key="1">
    <citation type="submission" date="2018-03" db="EMBL/GenBank/DDBJ databases">
        <title>Ahniella affigens gen. nov., sp. nov., a gammaproteobacterium isolated from sandy soil near a stream.</title>
        <authorList>
            <person name="Ko Y."/>
            <person name="Kim J.-H."/>
        </authorList>
    </citation>
    <scope>NUCLEOTIDE SEQUENCE [LARGE SCALE GENOMIC DNA]</scope>
    <source>
        <strain evidence="3 4">D13</strain>
    </source>
</reference>
<dbReference type="SUPFAM" id="SSF46785">
    <property type="entry name" value="Winged helix' DNA-binding domain"/>
    <property type="match status" value="2"/>
</dbReference>
<dbReference type="Proteomes" id="UP000241074">
    <property type="component" value="Chromosome"/>
</dbReference>
<accession>A0A2P1PXR0</accession>
<dbReference type="KEGG" id="xba:C7S18_21680"/>
<dbReference type="InterPro" id="IPR036388">
    <property type="entry name" value="WH-like_DNA-bd_sf"/>
</dbReference>
<dbReference type="Gene3D" id="1.10.10.10">
    <property type="entry name" value="Winged helix-like DNA-binding domain superfamily/Winged helix DNA-binding domain"/>
    <property type="match status" value="2"/>
</dbReference>
<reference evidence="3 4" key="2">
    <citation type="submission" date="2018-03" db="EMBL/GenBank/DDBJ databases">
        <authorList>
            <person name="Keele B.F."/>
        </authorList>
    </citation>
    <scope>NUCLEOTIDE SEQUENCE [LARGE SCALE GENOMIC DNA]</scope>
    <source>
        <strain evidence="3 4">D13</strain>
    </source>
</reference>
<feature type="coiled-coil region" evidence="2">
    <location>
        <begin position="188"/>
        <end position="215"/>
    </location>
</feature>
<sequence>MSTEIASLSAIDARVLGCLIEKQAATPDQYPLTVNSLVLACNQKTSREPIMNLEPGAVLHCLRDLEHRELVARAFGGRVERFEHRFDKAYKVTLRQQALLALLMLRGPQTLNELFTRSDRLSDFAGPEDVRHTLDRLAEHEPSLVQNIGRGNGQREDRYAHLLSGSVDVLSAPSDPDQEFVGANSGGGTSLRDEVAALKERVATLEAALADIKSSLGI</sequence>
<dbReference type="PANTHER" id="PTHR38768">
    <property type="entry name" value="UPF0502 PROTEIN YCEH"/>
    <property type="match status" value="1"/>
</dbReference>
<evidence type="ECO:0000313" key="4">
    <source>
        <dbReference type="Proteomes" id="UP000241074"/>
    </source>
</evidence>
<dbReference type="AlphaFoldDB" id="A0A2P1PXR0"/>
<dbReference type="PANTHER" id="PTHR38768:SF1">
    <property type="entry name" value="UPF0502 PROTEIN YCEH"/>
    <property type="match status" value="1"/>
</dbReference>
<dbReference type="InterPro" id="IPR007432">
    <property type="entry name" value="DUF480"/>
</dbReference>
<dbReference type="InterPro" id="IPR036390">
    <property type="entry name" value="WH_DNA-bd_sf"/>
</dbReference>
<keyword evidence="2" id="KW-0175">Coiled coil</keyword>